<evidence type="ECO:0000259" key="4">
    <source>
        <dbReference type="PROSITE" id="PS50987"/>
    </source>
</evidence>
<dbReference type="EMBL" id="JBHFAB010000023">
    <property type="protein sequence ID" value="MFC1420178.1"/>
    <property type="molecule type" value="Genomic_DNA"/>
</dbReference>
<dbReference type="Gene3D" id="1.10.10.10">
    <property type="entry name" value="Winged helix-like DNA-binding domain superfamily/Winged helix DNA-binding domain"/>
    <property type="match status" value="1"/>
</dbReference>
<dbReference type="NCBIfam" id="NF033788">
    <property type="entry name" value="HTH_metalloreg"/>
    <property type="match status" value="1"/>
</dbReference>
<dbReference type="InterPro" id="IPR036390">
    <property type="entry name" value="WH_DNA-bd_sf"/>
</dbReference>
<evidence type="ECO:0000313" key="5">
    <source>
        <dbReference type="EMBL" id="MFC1420178.1"/>
    </source>
</evidence>
<accession>A0ABV6W321</accession>
<dbReference type="PROSITE" id="PS50987">
    <property type="entry name" value="HTH_ARSR_2"/>
    <property type="match status" value="1"/>
</dbReference>
<protein>
    <submittedName>
        <fullName evidence="5">DUF5937 family protein</fullName>
    </submittedName>
</protein>
<evidence type="ECO:0000256" key="3">
    <source>
        <dbReference type="ARBA" id="ARBA00023163"/>
    </source>
</evidence>
<dbReference type="SUPFAM" id="SSF46785">
    <property type="entry name" value="Winged helix' DNA-binding domain"/>
    <property type="match status" value="1"/>
</dbReference>
<dbReference type="PANTHER" id="PTHR33154:SF33">
    <property type="entry name" value="TRANSCRIPTIONAL REPRESSOR SDPR"/>
    <property type="match status" value="1"/>
</dbReference>
<keyword evidence="3" id="KW-0804">Transcription</keyword>
<dbReference type="Pfam" id="PF01022">
    <property type="entry name" value="HTH_5"/>
    <property type="match status" value="1"/>
</dbReference>
<name>A0ABV6W321_9ACTN</name>
<reference evidence="5 6" key="1">
    <citation type="submission" date="2024-09" db="EMBL/GenBank/DDBJ databases">
        <authorList>
            <person name="Lee S.D."/>
        </authorList>
    </citation>
    <scope>NUCLEOTIDE SEQUENCE [LARGE SCALE GENOMIC DNA]</scope>
    <source>
        <strain evidence="5 6">N8-3</strain>
    </source>
</reference>
<dbReference type="PANTHER" id="PTHR33154">
    <property type="entry name" value="TRANSCRIPTIONAL REGULATOR, ARSR FAMILY"/>
    <property type="match status" value="1"/>
</dbReference>
<dbReference type="CDD" id="cd00090">
    <property type="entry name" value="HTH_ARSR"/>
    <property type="match status" value="1"/>
</dbReference>
<keyword evidence="2" id="KW-0238">DNA-binding</keyword>
<dbReference type="SMART" id="SM00418">
    <property type="entry name" value="HTH_ARSR"/>
    <property type="match status" value="1"/>
</dbReference>
<dbReference type="Proteomes" id="UP001592531">
    <property type="component" value="Unassembled WGS sequence"/>
</dbReference>
<evidence type="ECO:0000313" key="6">
    <source>
        <dbReference type="Proteomes" id="UP001592531"/>
    </source>
</evidence>
<feature type="domain" description="HTH arsR-type" evidence="4">
    <location>
        <begin position="271"/>
        <end position="363"/>
    </location>
</feature>
<sequence>MSLTVDITGVPPERMLFAVSPLAELTAMLHVLAAPGHHPAALSWASRVRAALRPELAERLYEAEFLWRSSRADFLLPGHPAPTLEQELDAVDKLDDDTYVTSALVTTCGSDRVLFNTPSPLVDSTSRGRALELAQARGPQQAAFADRLMADPGMVRARLRETLTACGPAFFNETWQRIRPQLTADVRLRADLLAHRGLAETLASVSPALSLDEPRQRIVMDKLQDNSTSAVGDGVTFIPSVFGGPHLVCVHAPRWRPVLQYPIAGSAAGSPAPVPLEQIQQRLDALAHPIRIRLVRTLARGPHTTGELASAWELSPPEVSRHLAVLRKAGLLTTHRRSRYVHYELDATTAAALGSDLLEALLR</sequence>
<keyword evidence="6" id="KW-1185">Reference proteome</keyword>
<dbReference type="Pfam" id="PF19361">
    <property type="entry name" value="DUF5937"/>
    <property type="match status" value="1"/>
</dbReference>
<organism evidence="5 6">
    <name type="scientific">Streptacidiphilus cavernicola</name>
    <dbReference type="NCBI Taxonomy" id="3342716"/>
    <lineage>
        <taxon>Bacteria</taxon>
        <taxon>Bacillati</taxon>
        <taxon>Actinomycetota</taxon>
        <taxon>Actinomycetes</taxon>
        <taxon>Kitasatosporales</taxon>
        <taxon>Streptomycetaceae</taxon>
        <taxon>Streptacidiphilus</taxon>
    </lineage>
</organism>
<gene>
    <name evidence="5" type="ORF">ACEZDE_26570</name>
</gene>
<dbReference type="InterPro" id="IPR001845">
    <property type="entry name" value="HTH_ArsR_DNA-bd_dom"/>
</dbReference>
<comment type="caution">
    <text evidence="5">The sequence shown here is derived from an EMBL/GenBank/DDBJ whole genome shotgun (WGS) entry which is preliminary data.</text>
</comment>
<dbReference type="PRINTS" id="PR00778">
    <property type="entry name" value="HTHARSR"/>
</dbReference>
<dbReference type="InterPro" id="IPR045981">
    <property type="entry name" value="DUF5937"/>
</dbReference>
<dbReference type="RefSeq" id="WP_380540899.1">
    <property type="nucleotide sequence ID" value="NZ_JBHFAB010000023.1"/>
</dbReference>
<evidence type="ECO:0000256" key="1">
    <source>
        <dbReference type="ARBA" id="ARBA00023015"/>
    </source>
</evidence>
<dbReference type="InterPro" id="IPR051081">
    <property type="entry name" value="HTH_MetalResp_TranReg"/>
</dbReference>
<dbReference type="InterPro" id="IPR036388">
    <property type="entry name" value="WH-like_DNA-bd_sf"/>
</dbReference>
<dbReference type="InterPro" id="IPR011991">
    <property type="entry name" value="ArsR-like_HTH"/>
</dbReference>
<evidence type="ECO:0000256" key="2">
    <source>
        <dbReference type="ARBA" id="ARBA00023125"/>
    </source>
</evidence>
<keyword evidence="1" id="KW-0805">Transcription regulation</keyword>
<proteinExistence type="predicted"/>